<dbReference type="EMBL" id="JOKZ01000129">
    <property type="protein sequence ID" value="KKP02964.1"/>
    <property type="molecule type" value="Genomic_DNA"/>
</dbReference>
<dbReference type="AlphaFoldDB" id="A0A0G0AD58"/>
<evidence type="ECO:0000256" key="1">
    <source>
        <dbReference type="SAM" id="MobiDB-lite"/>
    </source>
</evidence>
<name>A0A0G0AD58_TRIHA</name>
<evidence type="ECO:0000313" key="2">
    <source>
        <dbReference type="EMBL" id="KKP02964.1"/>
    </source>
</evidence>
<organism evidence="2 3">
    <name type="scientific">Trichoderma harzianum</name>
    <name type="common">Hypocrea lixii</name>
    <dbReference type="NCBI Taxonomy" id="5544"/>
    <lineage>
        <taxon>Eukaryota</taxon>
        <taxon>Fungi</taxon>
        <taxon>Dikarya</taxon>
        <taxon>Ascomycota</taxon>
        <taxon>Pezizomycotina</taxon>
        <taxon>Sordariomycetes</taxon>
        <taxon>Hypocreomycetidae</taxon>
        <taxon>Hypocreales</taxon>
        <taxon>Hypocreaceae</taxon>
        <taxon>Trichoderma</taxon>
    </lineage>
</organism>
<proteinExistence type="predicted"/>
<evidence type="ECO:0000313" key="3">
    <source>
        <dbReference type="Proteomes" id="UP000034112"/>
    </source>
</evidence>
<comment type="caution">
    <text evidence="2">The sequence shown here is derived from an EMBL/GenBank/DDBJ whole genome shotgun (WGS) entry which is preliminary data.</text>
</comment>
<feature type="region of interest" description="Disordered" evidence="1">
    <location>
        <begin position="1"/>
        <end position="24"/>
    </location>
</feature>
<gene>
    <name evidence="2" type="ORF">THAR02_04941</name>
</gene>
<sequence length="83" mass="8993">MATTTTPANDLSTPLTTTWMGDDNGSKYSWHSALTQQESSDQEDDGIQALGILPVEMPNPDSHPFSSLIFPILSSLCFLPLPL</sequence>
<dbReference type="Proteomes" id="UP000034112">
    <property type="component" value="Unassembled WGS sequence"/>
</dbReference>
<accession>A0A0G0AD58</accession>
<feature type="compositionally biased region" description="Polar residues" evidence="1">
    <location>
        <begin position="1"/>
        <end position="19"/>
    </location>
</feature>
<reference evidence="3" key="1">
    <citation type="journal article" date="2015" name="Genome Announc.">
        <title>Draft whole-genome sequence of the biocontrol agent Trichoderma harzianum T6776.</title>
        <authorList>
            <person name="Baroncelli R."/>
            <person name="Piaggeschi G."/>
            <person name="Fiorini L."/>
            <person name="Bertolini E."/>
            <person name="Zapparata A."/>
            <person name="Pe M.E."/>
            <person name="Sarrocco S."/>
            <person name="Vannacci G."/>
        </authorList>
    </citation>
    <scope>NUCLEOTIDE SEQUENCE [LARGE SCALE GENOMIC DNA]</scope>
    <source>
        <strain evidence="3">T6776</strain>
    </source>
</reference>
<protein>
    <submittedName>
        <fullName evidence="2">Uncharacterized protein</fullName>
    </submittedName>
</protein>